<dbReference type="PANTHER" id="PTHR43519">
    <property type="entry name" value="ATP-DEPENDENT RNA HELICASE HRPB"/>
    <property type="match status" value="1"/>
</dbReference>
<keyword evidence="1" id="KW-0378">Hydrolase</keyword>
<evidence type="ECO:0008006" key="6">
    <source>
        <dbReference type="Google" id="ProtNLM"/>
    </source>
</evidence>
<dbReference type="GO" id="GO:0016787">
    <property type="term" value="F:hydrolase activity"/>
    <property type="evidence" value="ECO:0007669"/>
    <property type="project" value="UniProtKB-KW"/>
</dbReference>
<evidence type="ECO:0000313" key="4">
    <source>
        <dbReference type="EMBL" id="OIW30887.1"/>
    </source>
</evidence>
<dbReference type="STRING" id="1408157.A0A1J7IT90"/>
<protein>
    <recommendedName>
        <fullName evidence="6">Helicase ATP-binding domain-containing protein</fullName>
    </recommendedName>
</protein>
<feature type="compositionally biased region" description="Polar residues" evidence="3">
    <location>
        <begin position="106"/>
        <end position="118"/>
    </location>
</feature>
<reference evidence="4 5" key="1">
    <citation type="submission" date="2016-10" db="EMBL/GenBank/DDBJ databases">
        <title>Draft genome sequence of Coniochaeta ligniaria NRRL30616, a lignocellulolytic fungus for bioabatement of inhibitors in plant biomass hydrolysates.</title>
        <authorList>
            <consortium name="DOE Joint Genome Institute"/>
            <person name="Jimenez D.J."/>
            <person name="Hector R.E."/>
            <person name="Riley R."/>
            <person name="Sun H."/>
            <person name="Grigoriev I.V."/>
            <person name="Van Elsas J.D."/>
            <person name="Nichols N.N."/>
        </authorList>
    </citation>
    <scope>NUCLEOTIDE SEQUENCE [LARGE SCALE GENOMIC DNA]</scope>
    <source>
        <strain evidence="4 5">NRRL 30616</strain>
    </source>
</reference>
<dbReference type="GO" id="GO:0004386">
    <property type="term" value="F:helicase activity"/>
    <property type="evidence" value="ECO:0007669"/>
    <property type="project" value="UniProtKB-KW"/>
</dbReference>
<dbReference type="InterPro" id="IPR027417">
    <property type="entry name" value="P-loop_NTPase"/>
</dbReference>
<keyword evidence="2" id="KW-0347">Helicase</keyword>
<dbReference type="AlphaFoldDB" id="A0A1J7IT90"/>
<accession>A0A1J7IT90</accession>
<keyword evidence="2" id="KW-0547">Nucleotide-binding</keyword>
<dbReference type="Gene3D" id="3.40.50.300">
    <property type="entry name" value="P-loop containing nucleotide triphosphate hydrolases"/>
    <property type="match status" value="2"/>
</dbReference>
<dbReference type="PANTHER" id="PTHR43519:SF1">
    <property type="entry name" value="ATP-DEPENDENT RNA HELICASE HRPB"/>
    <property type="match status" value="1"/>
</dbReference>
<organism evidence="4 5">
    <name type="scientific">Coniochaeta ligniaria NRRL 30616</name>
    <dbReference type="NCBI Taxonomy" id="1408157"/>
    <lineage>
        <taxon>Eukaryota</taxon>
        <taxon>Fungi</taxon>
        <taxon>Dikarya</taxon>
        <taxon>Ascomycota</taxon>
        <taxon>Pezizomycotina</taxon>
        <taxon>Sordariomycetes</taxon>
        <taxon>Sordariomycetidae</taxon>
        <taxon>Coniochaetales</taxon>
        <taxon>Coniochaetaceae</taxon>
        <taxon>Coniochaeta</taxon>
    </lineage>
</organism>
<name>A0A1J7IT90_9PEZI</name>
<dbReference type="InParanoid" id="A0A1J7IT90"/>
<feature type="region of interest" description="Disordered" evidence="3">
    <location>
        <begin position="100"/>
        <end position="155"/>
    </location>
</feature>
<dbReference type="EMBL" id="KV875096">
    <property type="protein sequence ID" value="OIW30887.1"/>
    <property type="molecule type" value="Genomic_DNA"/>
</dbReference>
<gene>
    <name evidence="4" type="ORF">CONLIGDRAFT_668777</name>
</gene>
<dbReference type="OrthoDB" id="10253254at2759"/>
<evidence type="ECO:0000256" key="2">
    <source>
        <dbReference type="ARBA" id="ARBA00022806"/>
    </source>
</evidence>
<keyword evidence="2" id="KW-0067">ATP-binding</keyword>
<sequence>MDVMLGEEVDTGWEASNRRAYGIPRRRATISVIESDKALKKQVQVMNMFVWPDSIQQKVSDRSREAYDYLLRFKKDEARTNLFERTSDGLTFTDHYMALRRRTPTAAPSQTVKTPASSSKKRQSPTAVDAASATSVKRSAKKPRDEDDSDNESSKKTRLIYITEGVLERQMLIDASLSRYCCIIIDEAHKSGDQEARQSREEGKGCPVLEFEGRSFPVEIFYVFEDDKTPNVVIRAVSMVTHIHNKNEDDGDVLVFLPGEAEIIRAYGIAARNIENLGVLALYAGIGQALQDAAMSENKTGKRRVTFATNIAPTPIPAKARVARYVQELVPSSTNQ</sequence>
<evidence type="ECO:0000256" key="3">
    <source>
        <dbReference type="SAM" id="MobiDB-lite"/>
    </source>
</evidence>
<proteinExistence type="predicted"/>
<dbReference type="Proteomes" id="UP000182658">
    <property type="component" value="Unassembled WGS sequence"/>
</dbReference>
<evidence type="ECO:0000256" key="1">
    <source>
        <dbReference type="ARBA" id="ARBA00022801"/>
    </source>
</evidence>
<dbReference type="SUPFAM" id="SSF52540">
    <property type="entry name" value="P-loop containing nucleoside triphosphate hydrolases"/>
    <property type="match status" value="1"/>
</dbReference>
<evidence type="ECO:0000313" key="5">
    <source>
        <dbReference type="Proteomes" id="UP000182658"/>
    </source>
</evidence>
<keyword evidence="5" id="KW-1185">Reference proteome</keyword>